<reference evidence="1 2" key="1">
    <citation type="journal article" date="2015" name="Nature">
        <title>rRNA introns, odd ribosomes, and small enigmatic genomes across a large radiation of phyla.</title>
        <authorList>
            <person name="Brown C.T."/>
            <person name="Hug L.A."/>
            <person name="Thomas B.C."/>
            <person name="Sharon I."/>
            <person name="Castelle C.J."/>
            <person name="Singh A."/>
            <person name="Wilkins M.J."/>
            <person name="Williams K.H."/>
            <person name="Banfield J.F."/>
        </authorList>
    </citation>
    <scope>NUCLEOTIDE SEQUENCE [LARGE SCALE GENOMIC DNA]</scope>
</reference>
<proteinExistence type="predicted"/>
<organism evidence="1 2">
    <name type="scientific">Candidatus Daviesbacteria bacterium GW2011_GWC2_40_12</name>
    <dbReference type="NCBI Taxonomy" id="1618431"/>
    <lineage>
        <taxon>Bacteria</taxon>
        <taxon>Candidatus Daviesiibacteriota</taxon>
    </lineage>
</organism>
<protein>
    <submittedName>
        <fullName evidence="1">Uncharacterized protein</fullName>
    </submittedName>
</protein>
<sequence>MMQRAESAFWTSQNSSYVRPVDVAVRKISSFEAVGFVRGVRSVFNVIEAADPDIIFLPERGAGPIDWALQRFGEIYRGKERFKVFLPIGTCVDPFTCAEWGPGKRDKSEIVGKIVGNLRETRDWLSKPLLIDEVQSGATITKVTHDLVRALIGLYSGGSVQPITDKLQVVAVQDNRNGWLAQKKAKGYTSIVDNSKAYIQGFITEMPLFTVDRQIFLNYLLAPKDSTRKQVVLPMVMQNTEAQEFIRNLVTVVTDPMRMDDYADELLQKDRYSERMLHERVDDGSIIAWYRQLAKAASSA</sequence>
<accession>A0A0G0TUZ7</accession>
<name>A0A0G0TUZ7_9BACT</name>
<dbReference type="Proteomes" id="UP000034881">
    <property type="component" value="Unassembled WGS sequence"/>
</dbReference>
<dbReference type="AlphaFoldDB" id="A0A0G0TUZ7"/>
<evidence type="ECO:0000313" key="2">
    <source>
        <dbReference type="Proteomes" id="UP000034881"/>
    </source>
</evidence>
<comment type="caution">
    <text evidence="1">The sequence shown here is derived from an EMBL/GenBank/DDBJ whole genome shotgun (WGS) entry which is preliminary data.</text>
</comment>
<evidence type="ECO:0000313" key="1">
    <source>
        <dbReference type="EMBL" id="KKR41722.1"/>
    </source>
</evidence>
<dbReference type="EMBL" id="LBYB01000007">
    <property type="protein sequence ID" value="KKR41722.1"/>
    <property type="molecule type" value="Genomic_DNA"/>
</dbReference>
<gene>
    <name evidence="1" type="ORF">UT77_C0007G0024</name>
</gene>